<sequence>MKTRIEKEKVEAKVKEGEELIVVAPKEIQDHLKWGKALFNAAHYQEALAEFEAVLRTAPGSIETRIMIRKTKEAIAQPEVEPTAEGETAAEAIKPKECVWMKLGMVSHRLCTKNYDCLTCEFDQEMQDKMAKGDAAELDAAMERFKELPGSQRVCRYALKGNVSYRLCTRLFQCENCEFGQNMEEATQRKLAKLAARRNALSKKTA</sequence>
<comment type="caution">
    <text evidence="1">The sequence shown here is derived from an EMBL/GenBank/DDBJ whole genome shotgun (WGS) entry which is preliminary data.</text>
</comment>
<protein>
    <recommendedName>
        <fullName evidence="2">Tetratricopeptide repeat protein</fullName>
    </recommendedName>
</protein>
<dbReference type="AlphaFoldDB" id="X0UPL5"/>
<proteinExistence type="predicted"/>
<evidence type="ECO:0000313" key="1">
    <source>
        <dbReference type="EMBL" id="GAG07605.1"/>
    </source>
</evidence>
<reference evidence="1" key="1">
    <citation type="journal article" date="2014" name="Front. Microbiol.">
        <title>High frequency of phylogenetically diverse reductive dehalogenase-homologous genes in deep subseafloor sedimentary metagenomes.</title>
        <authorList>
            <person name="Kawai M."/>
            <person name="Futagami T."/>
            <person name="Toyoda A."/>
            <person name="Takaki Y."/>
            <person name="Nishi S."/>
            <person name="Hori S."/>
            <person name="Arai W."/>
            <person name="Tsubouchi T."/>
            <person name="Morono Y."/>
            <person name="Uchiyama I."/>
            <person name="Ito T."/>
            <person name="Fujiyama A."/>
            <person name="Inagaki F."/>
            <person name="Takami H."/>
        </authorList>
    </citation>
    <scope>NUCLEOTIDE SEQUENCE</scope>
    <source>
        <strain evidence="1">Expedition CK06-06</strain>
    </source>
</reference>
<organism evidence="1">
    <name type="scientific">marine sediment metagenome</name>
    <dbReference type="NCBI Taxonomy" id="412755"/>
    <lineage>
        <taxon>unclassified sequences</taxon>
        <taxon>metagenomes</taxon>
        <taxon>ecological metagenomes</taxon>
    </lineage>
</organism>
<name>X0UPL5_9ZZZZ</name>
<dbReference type="Gene3D" id="1.25.40.10">
    <property type="entry name" value="Tetratricopeptide repeat domain"/>
    <property type="match status" value="1"/>
</dbReference>
<evidence type="ECO:0008006" key="2">
    <source>
        <dbReference type="Google" id="ProtNLM"/>
    </source>
</evidence>
<dbReference type="EMBL" id="BARS01021785">
    <property type="protein sequence ID" value="GAG07605.1"/>
    <property type="molecule type" value="Genomic_DNA"/>
</dbReference>
<gene>
    <name evidence="1" type="ORF">S01H1_34930</name>
</gene>
<dbReference type="InterPro" id="IPR011990">
    <property type="entry name" value="TPR-like_helical_dom_sf"/>
</dbReference>
<accession>X0UPL5</accession>